<reference evidence="2" key="1">
    <citation type="submission" date="2018-08" db="EMBL/GenBank/DDBJ databases">
        <authorList>
            <person name="Kim S.-J."/>
            <person name="Jung G.-Y."/>
        </authorList>
    </citation>
    <scope>NUCLEOTIDE SEQUENCE [LARGE SCALE GENOMIC DNA]</scope>
    <source>
        <strain evidence="2">GY_G</strain>
    </source>
</reference>
<name>A0A371BIT6_9SPHN</name>
<comment type="caution">
    <text evidence="1">The sequence shown here is derived from an EMBL/GenBank/DDBJ whole genome shotgun (WGS) entry which is preliminary data.</text>
</comment>
<evidence type="ECO:0000313" key="1">
    <source>
        <dbReference type="EMBL" id="RDV07512.1"/>
    </source>
</evidence>
<sequence>MRRFSRFACIDWSGAVGEFPSGLALASIGPDGAPELIGPEKRWSRQAVLDWLLELADAGEDILIGLDLSLGFPFNDQGSFFPEWSDSPADARALWALVDELCADDRHLAANSFLAHPEARRHFRHAKGDVGDLFEGGIGRLREVERHQRVTKQANSWSCFNLVGAGQVGKSSLTGMRMMHRLSGRIPVWPFDPLPKRGPAIIEIYTTMAARAAGLPANTSKIRDAETLAQALAKFDAEAPSLLHRLDDHATDALLTSAWMRKASQNLALWNPELLTPEIAQTEGWTFGVI</sequence>
<protein>
    <recommendedName>
        <fullName evidence="3">DUF429 domain-containing protein</fullName>
    </recommendedName>
</protein>
<dbReference type="RefSeq" id="WP_115549505.1">
    <property type="nucleotide sequence ID" value="NZ_QRGP01000001.1"/>
</dbReference>
<dbReference type="Proteomes" id="UP000263833">
    <property type="component" value="Unassembled WGS sequence"/>
</dbReference>
<proteinExistence type="predicted"/>
<evidence type="ECO:0000313" key="2">
    <source>
        <dbReference type="Proteomes" id="UP000263833"/>
    </source>
</evidence>
<keyword evidence="2" id="KW-1185">Reference proteome</keyword>
<evidence type="ECO:0008006" key="3">
    <source>
        <dbReference type="Google" id="ProtNLM"/>
    </source>
</evidence>
<accession>A0A371BIT6</accession>
<dbReference type="AlphaFoldDB" id="A0A371BIT6"/>
<gene>
    <name evidence="1" type="ORF">DXH95_09295</name>
</gene>
<organism evidence="1 2">
    <name type="scientific">Sphingorhabdus pulchriflava</name>
    <dbReference type="NCBI Taxonomy" id="2292257"/>
    <lineage>
        <taxon>Bacteria</taxon>
        <taxon>Pseudomonadati</taxon>
        <taxon>Pseudomonadota</taxon>
        <taxon>Alphaproteobacteria</taxon>
        <taxon>Sphingomonadales</taxon>
        <taxon>Sphingomonadaceae</taxon>
        <taxon>Sphingorhabdus</taxon>
    </lineage>
</organism>
<dbReference type="OrthoDB" id="7388866at2"/>
<dbReference type="EMBL" id="QRGP01000001">
    <property type="protein sequence ID" value="RDV07512.1"/>
    <property type="molecule type" value="Genomic_DNA"/>
</dbReference>